<dbReference type="EMBL" id="JAUSQM010000001">
    <property type="protein sequence ID" value="MDP9822971.1"/>
    <property type="molecule type" value="Genomic_DNA"/>
</dbReference>
<protein>
    <submittedName>
        <fullName evidence="2">Uncharacterized protein</fullName>
    </submittedName>
</protein>
<feature type="region of interest" description="Disordered" evidence="1">
    <location>
        <begin position="16"/>
        <end position="61"/>
    </location>
</feature>
<accession>A0ABT9NRB4</accession>
<evidence type="ECO:0000313" key="2">
    <source>
        <dbReference type="EMBL" id="MDP9822971.1"/>
    </source>
</evidence>
<reference evidence="2 3" key="1">
    <citation type="submission" date="2023-07" db="EMBL/GenBank/DDBJ databases">
        <title>Sequencing the genomes of 1000 actinobacteria strains.</title>
        <authorList>
            <person name="Klenk H.-P."/>
        </authorList>
    </citation>
    <scope>NUCLEOTIDE SEQUENCE [LARGE SCALE GENOMIC DNA]</scope>
    <source>
        <strain evidence="2 3">GD13</strain>
    </source>
</reference>
<dbReference type="RefSeq" id="WP_068124888.1">
    <property type="nucleotide sequence ID" value="NZ_CCXJ01000779.2"/>
</dbReference>
<evidence type="ECO:0000313" key="3">
    <source>
        <dbReference type="Proteomes" id="UP001240447"/>
    </source>
</evidence>
<gene>
    <name evidence="2" type="ORF">J2S59_002780</name>
</gene>
<evidence type="ECO:0000256" key="1">
    <source>
        <dbReference type="SAM" id="MobiDB-lite"/>
    </source>
</evidence>
<feature type="compositionally biased region" description="Gly residues" evidence="1">
    <location>
        <begin position="16"/>
        <end position="42"/>
    </location>
</feature>
<keyword evidence="3" id="KW-1185">Reference proteome</keyword>
<comment type="caution">
    <text evidence="2">The sequence shown here is derived from an EMBL/GenBank/DDBJ whole genome shotgun (WGS) entry which is preliminary data.</text>
</comment>
<dbReference type="Proteomes" id="UP001240447">
    <property type="component" value="Unassembled WGS sequence"/>
</dbReference>
<sequence>MITNIVNRVLGKGGRRGAGMGMGMGKTAGTGGSGATGAGTGGSTRDAAIGRGVRSLLRRVR</sequence>
<name>A0ABT9NRB4_9ACTN</name>
<organism evidence="2 3">
    <name type="scientific">Nocardioides massiliensis</name>
    <dbReference type="NCBI Taxonomy" id="1325935"/>
    <lineage>
        <taxon>Bacteria</taxon>
        <taxon>Bacillati</taxon>
        <taxon>Actinomycetota</taxon>
        <taxon>Actinomycetes</taxon>
        <taxon>Propionibacteriales</taxon>
        <taxon>Nocardioidaceae</taxon>
        <taxon>Nocardioides</taxon>
    </lineage>
</organism>
<proteinExistence type="predicted"/>